<proteinExistence type="predicted"/>
<gene>
    <name evidence="1" type="ORF">Cvel_22331</name>
</gene>
<reference evidence="1" key="1">
    <citation type="submission" date="2014-11" db="EMBL/GenBank/DDBJ databases">
        <authorList>
            <person name="Otto D Thomas"/>
            <person name="Naeem Raeece"/>
        </authorList>
    </citation>
    <scope>NUCLEOTIDE SEQUENCE</scope>
</reference>
<organism evidence="1">
    <name type="scientific">Chromera velia CCMP2878</name>
    <dbReference type="NCBI Taxonomy" id="1169474"/>
    <lineage>
        <taxon>Eukaryota</taxon>
        <taxon>Sar</taxon>
        <taxon>Alveolata</taxon>
        <taxon>Colpodellida</taxon>
        <taxon>Chromeraceae</taxon>
        <taxon>Chromera</taxon>
    </lineage>
</organism>
<name>A0A0G4GKP1_9ALVE</name>
<dbReference type="PhylomeDB" id="A0A0G4GKP1"/>
<dbReference type="VEuPathDB" id="CryptoDB:Cvel_22331"/>
<sequence>MHWPGRALLVGAVAGPRTSVRGARRFDGPRQDKATNLPWSVDLLSTATAATSASKESGATPSLSCTFCVQTKTLRARILSKADADDELLPDTGCTFRLLNDKFAKYSVGQKKRRTEFNLATKGGPDASPFITDNVHLFHFPVRDEFGKVRQVPEEGVIHPSVGRGLLPCTEKEIFLSKGRRRRSYVRLTDTEGRSFRAPVK</sequence>
<protein>
    <submittedName>
        <fullName evidence="1">Uncharacterized protein</fullName>
    </submittedName>
</protein>
<dbReference type="AlphaFoldDB" id="A0A0G4GKP1"/>
<accession>A0A0G4GKP1</accession>
<evidence type="ECO:0000313" key="1">
    <source>
        <dbReference type="EMBL" id="CEM30583.1"/>
    </source>
</evidence>
<dbReference type="EMBL" id="CDMZ01001309">
    <property type="protein sequence ID" value="CEM30583.1"/>
    <property type="molecule type" value="Genomic_DNA"/>
</dbReference>